<evidence type="ECO:0000256" key="2">
    <source>
        <dbReference type="ARBA" id="ARBA00022448"/>
    </source>
</evidence>
<feature type="transmembrane region" description="Helical" evidence="9">
    <location>
        <begin position="530"/>
        <end position="549"/>
    </location>
</feature>
<evidence type="ECO:0000313" key="11">
    <source>
        <dbReference type="Proteomes" id="UP000198817"/>
    </source>
</evidence>
<evidence type="ECO:0000256" key="6">
    <source>
        <dbReference type="ARBA" id="ARBA00022989"/>
    </source>
</evidence>
<dbReference type="STRING" id="155865.SAMN05216515_10519"/>
<evidence type="ECO:0000256" key="9">
    <source>
        <dbReference type="SAM" id="Phobius"/>
    </source>
</evidence>
<dbReference type="PANTHER" id="PTHR31998">
    <property type="entry name" value="K(+)-INSENSITIVE PYROPHOSPHATE-ENERGIZED PROTON PUMP"/>
    <property type="match status" value="1"/>
</dbReference>
<evidence type="ECO:0000256" key="4">
    <source>
        <dbReference type="ARBA" id="ARBA00022842"/>
    </source>
</evidence>
<sequence length="584" mass="61274">MSYAACVIGVIAILALVLLLLHMKRKYKIKDNGVRDIALSVRRGSVRVIVQEMVYRVPIMGVIFFLLFFFVGNITAALFLVGTLVSIFSVVLAIKAEAMGSVRASEAAYGDREKAYRLIYRTAAAVGLGIAGFGLLIMVFIYWALGISTLVSAMAGLGLGISANALLGRTADRAFSGIFDLLDSYACSVIAVMTLAYTAVRDAGVTASFSERMAVVFPLGIIATGLAVTLPAVLSFRVRTDENAAVRAMNRRLYGTAAVTAAVSGVLCWRYLASMYYFWAILAGILSGVLAEILSATINRKYNVVSEMNDTEADAYQLMKRRIGASMALNILLILLIAGTVYIAGTFTGSYGVALAAAGMAAVSVVKMTEGAFLSVSYSTSSIQELAGAPGTVRTGQASNLLQNGAATIRGGGSAVITAALTSFAMMLSFANYAHLTQADLLKPRVMTCALLGILLPFLYAGLEARSGRAGGTDTLMAAAWQKAGDTEKGGLLTGIFDNGRFSSLVFPGIIAMLIPVVSGFLFGAEALCALVASATLASIMMSVVCANSSRRYAMVSGTSINILMKSLAVVTLALVSVFNTGIL</sequence>
<keyword evidence="6 9" id="KW-1133">Transmembrane helix</keyword>
<organism evidence="10 11">
    <name type="scientific">Eubacterium pyruvativorans</name>
    <dbReference type="NCBI Taxonomy" id="155865"/>
    <lineage>
        <taxon>Bacteria</taxon>
        <taxon>Bacillati</taxon>
        <taxon>Bacillota</taxon>
        <taxon>Clostridia</taxon>
        <taxon>Eubacteriales</taxon>
        <taxon>Eubacteriaceae</taxon>
        <taxon>Eubacterium</taxon>
    </lineage>
</organism>
<reference evidence="10 11" key="1">
    <citation type="submission" date="2016-10" db="EMBL/GenBank/DDBJ databases">
        <authorList>
            <person name="de Groot N.N."/>
        </authorList>
    </citation>
    <scope>NUCLEOTIDE SEQUENCE [LARGE SCALE GENOMIC DNA]</scope>
    <source>
        <strain evidence="10 11">KHGC13</strain>
    </source>
</reference>
<keyword evidence="5" id="KW-1278">Translocase</keyword>
<feature type="transmembrane region" description="Helical" evidence="9">
    <location>
        <begin position="505"/>
        <end position="524"/>
    </location>
</feature>
<protein>
    <submittedName>
        <fullName evidence="10">Na+ or H+-translocating membrane pyrophosphatase</fullName>
    </submittedName>
</protein>
<feature type="transmembrane region" description="Helical" evidence="9">
    <location>
        <begin position="445"/>
        <end position="463"/>
    </location>
</feature>
<keyword evidence="3 9" id="KW-0812">Transmembrane</keyword>
<evidence type="ECO:0000256" key="8">
    <source>
        <dbReference type="ARBA" id="ARBA00023136"/>
    </source>
</evidence>
<feature type="transmembrane region" description="Helical" evidence="9">
    <location>
        <begin position="351"/>
        <end position="369"/>
    </location>
</feature>
<proteinExistence type="predicted"/>
<dbReference type="InterPro" id="IPR004131">
    <property type="entry name" value="PPase-energised_H-pump"/>
</dbReference>
<feature type="transmembrane region" description="Helical" evidence="9">
    <location>
        <begin position="118"/>
        <end position="143"/>
    </location>
</feature>
<dbReference type="GO" id="GO:0016020">
    <property type="term" value="C:membrane"/>
    <property type="evidence" value="ECO:0007669"/>
    <property type="project" value="InterPro"/>
</dbReference>
<dbReference type="GO" id="GO:0004427">
    <property type="term" value="F:inorganic diphosphate phosphatase activity"/>
    <property type="evidence" value="ECO:0007669"/>
    <property type="project" value="InterPro"/>
</dbReference>
<dbReference type="Pfam" id="PF03030">
    <property type="entry name" value="H_PPase"/>
    <property type="match status" value="2"/>
</dbReference>
<dbReference type="AlphaFoldDB" id="A0A1I7F0J8"/>
<feature type="transmembrane region" description="Helical" evidence="9">
    <location>
        <begin position="415"/>
        <end position="433"/>
    </location>
</feature>
<evidence type="ECO:0000256" key="5">
    <source>
        <dbReference type="ARBA" id="ARBA00022967"/>
    </source>
</evidence>
<dbReference type="RefSeq" id="WP_090469320.1">
    <property type="nucleotide sequence ID" value="NZ_FOWF01000005.1"/>
</dbReference>
<accession>A0A1I7F0J8</accession>
<feature type="transmembrane region" description="Helical" evidence="9">
    <location>
        <begin position="253"/>
        <end position="272"/>
    </location>
</feature>
<keyword evidence="4" id="KW-0460">Magnesium</keyword>
<evidence type="ECO:0000256" key="3">
    <source>
        <dbReference type="ARBA" id="ARBA00022692"/>
    </source>
</evidence>
<keyword evidence="7" id="KW-0406">Ion transport</keyword>
<evidence type="ECO:0000313" key="10">
    <source>
        <dbReference type="EMBL" id="SFU29670.1"/>
    </source>
</evidence>
<feature type="transmembrane region" description="Helical" evidence="9">
    <location>
        <begin position="561"/>
        <end position="583"/>
    </location>
</feature>
<keyword evidence="8 9" id="KW-0472">Membrane</keyword>
<feature type="transmembrane region" description="Helical" evidence="9">
    <location>
        <begin position="77"/>
        <end position="98"/>
    </location>
</feature>
<feature type="transmembrane region" description="Helical" evidence="9">
    <location>
        <begin position="212"/>
        <end position="233"/>
    </location>
</feature>
<dbReference type="EMBL" id="FPBT01000001">
    <property type="protein sequence ID" value="SFU29670.1"/>
    <property type="molecule type" value="Genomic_DNA"/>
</dbReference>
<keyword evidence="2" id="KW-0813">Transport</keyword>
<evidence type="ECO:0000256" key="1">
    <source>
        <dbReference type="ARBA" id="ARBA00004127"/>
    </source>
</evidence>
<feature type="transmembrane region" description="Helical" evidence="9">
    <location>
        <begin position="278"/>
        <end position="298"/>
    </location>
</feature>
<evidence type="ECO:0000256" key="7">
    <source>
        <dbReference type="ARBA" id="ARBA00023065"/>
    </source>
</evidence>
<comment type="subcellular location">
    <subcellularLocation>
        <location evidence="1">Endomembrane system</location>
        <topology evidence="1">Multi-pass membrane protein</topology>
    </subcellularLocation>
</comment>
<dbReference type="OrthoDB" id="9808652at2"/>
<gene>
    <name evidence="10" type="ORF">SAMN05216508_101162</name>
</gene>
<dbReference type="GO" id="GO:0012505">
    <property type="term" value="C:endomembrane system"/>
    <property type="evidence" value="ECO:0007669"/>
    <property type="project" value="UniProtKB-SubCell"/>
</dbReference>
<keyword evidence="11" id="KW-1185">Reference proteome</keyword>
<feature type="transmembrane region" description="Helical" evidence="9">
    <location>
        <begin position="179"/>
        <end position="200"/>
    </location>
</feature>
<dbReference type="GO" id="GO:0009678">
    <property type="term" value="F:diphosphate hydrolysis-driven proton transmembrane transporter activity"/>
    <property type="evidence" value="ECO:0007669"/>
    <property type="project" value="InterPro"/>
</dbReference>
<feature type="transmembrane region" description="Helical" evidence="9">
    <location>
        <begin position="53"/>
        <end position="71"/>
    </location>
</feature>
<dbReference type="Proteomes" id="UP000198817">
    <property type="component" value="Unassembled WGS sequence"/>
</dbReference>
<name>A0A1I7F0J8_9FIRM</name>
<feature type="transmembrane region" description="Helical" evidence="9">
    <location>
        <begin position="327"/>
        <end position="345"/>
    </location>
</feature>
<feature type="transmembrane region" description="Helical" evidence="9">
    <location>
        <begin position="149"/>
        <end position="167"/>
    </location>
</feature>
<feature type="transmembrane region" description="Helical" evidence="9">
    <location>
        <begin position="6"/>
        <end position="23"/>
    </location>
</feature>